<organism evidence="1 2">
    <name type="scientific">Coraliomargarita akajimensis (strain DSM 45221 / IAM 15411 / JCM 23193 / KCTC 12865 / 04OKA010-24)</name>
    <dbReference type="NCBI Taxonomy" id="583355"/>
    <lineage>
        <taxon>Bacteria</taxon>
        <taxon>Pseudomonadati</taxon>
        <taxon>Verrucomicrobiota</taxon>
        <taxon>Opitutia</taxon>
        <taxon>Puniceicoccales</taxon>
        <taxon>Coraliomargaritaceae</taxon>
        <taxon>Coraliomargarita</taxon>
    </lineage>
</organism>
<dbReference type="EMBL" id="CP001998">
    <property type="protein sequence ID" value="ADE53115.1"/>
    <property type="molecule type" value="Genomic_DNA"/>
</dbReference>
<dbReference type="AlphaFoldDB" id="D5EL13"/>
<protein>
    <submittedName>
        <fullName evidence="1">Uncharacterized protein</fullName>
    </submittedName>
</protein>
<name>D5EL13_CORAD</name>
<proteinExistence type="predicted"/>
<keyword evidence="2" id="KW-1185">Reference proteome</keyword>
<gene>
    <name evidence="1" type="ordered locus">Caka_0086</name>
</gene>
<dbReference type="KEGG" id="caa:Caka_0086"/>
<reference evidence="1 2" key="1">
    <citation type="journal article" date="2010" name="Stand. Genomic Sci.">
        <title>Complete genome sequence of Coraliomargarita akajimensis type strain (04OKA010-24).</title>
        <authorList>
            <person name="Mavromatis K."/>
            <person name="Abt B."/>
            <person name="Brambilla E."/>
            <person name="Lapidus A."/>
            <person name="Copeland A."/>
            <person name="Deshpande S."/>
            <person name="Nolan M."/>
            <person name="Lucas S."/>
            <person name="Tice H."/>
            <person name="Cheng J.F."/>
            <person name="Han C."/>
            <person name="Detter J.C."/>
            <person name="Woyke T."/>
            <person name="Goodwin L."/>
            <person name="Pitluck S."/>
            <person name="Held B."/>
            <person name="Brettin T."/>
            <person name="Tapia R."/>
            <person name="Ivanova N."/>
            <person name="Mikhailova N."/>
            <person name="Pati A."/>
            <person name="Liolios K."/>
            <person name="Chen A."/>
            <person name="Palaniappan K."/>
            <person name="Land M."/>
            <person name="Hauser L."/>
            <person name="Chang Y.J."/>
            <person name="Jeffries C.D."/>
            <person name="Rohde M."/>
            <person name="Goker M."/>
            <person name="Bristow J."/>
            <person name="Eisen J.A."/>
            <person name="Markowitz V."/>
            <person name="Hugenholtz P."/>
            <person name="Klenk H.P."/>
            <person name="Kyrpides N.C."/>
        </authorList>
    </citation>
    <scope>NUCLEOTIDE SEQUENCE [LARGE SCALE GENOMIC DNA]</scope>
    <source>
        <strain evidence="2">DSM 45221 / IAM 15411 / JCM 23193 / KCTC 12865</strain>
    </source>
</reference>
<evidence type="ECO:0000313" key="2">
    <source>
        <dbReference type="Proteomes" id="UP000000925"/>
    </source>
</evidence>
<dbReference type="HOGENOM" id="CLU_3198583_0_0_0"/>
<sequence>MDQGSSLRWSFVEMKTGARFIGRQLYTSNERLLIGNLQAWAGTTF</sequence>
<evidence type="ECO:0000313" key="1">
    <source>
        <dbReference type="EMBL" id="ADE53115.1"/>
    </source>
</evidence>
<accession>D5EL13</accession>
<dbReference type="Proteomes" id="UP000000925">
    <property type="component" value="Chromosome"/>
</dbReference>